<dbReference type="EMBL" id="CP136704">
    <property type="protein sequence ID" value="WOI34941.1"/>
    <property type="molecule type" value="Genomic_DNA"/>
</dbReference>
<gene>
    <name evidence="1" type="ORF">R1T40_09525</name>
</gene>
<evidence type="ECO:0000313" key="2">
    <source>
        <dbReference type="Proteomes" id="UP001302666"/>
    </source>
</evidence>
<accession>A0ABZ0HKX7</accession>
<organism evidence="1 2">
    <name type="scientific">Tritonibacter scottomollicae</name>
    <name type="common">Epibacterium scottomollicae</name>
    <dbReference type="NCBI Taxonomy" id="483013"/>
    <lineage>
        <taxon>Bacteria</taxon>
        <taxon>Pseudomonadati</taxon>
        <taxon>Pseudomonadota</taxon>
        <taxon>Alphaproteobacteria</taxon>
        <taxon>Rhodobacterales</taxon>
        <taxon>Paracoccaceae</taxon>
        <taxon>Tritonibacter</taxon>
    </lineage>
</organism>
<name>A0ABZ0HKX7_TRISK</name>
<evidence type="ECO:0000313" key="1">
    <source>
        <dbReference type="EMBL" id="WOI34941.1"/>
    </source>
</evidence>
<sequence length="482" mass="52115">MAVATEMGVLASDDCILTAGRDVKPSAGFVVPVAFIDITRETQAPSDTKSAIAAAIGVKLVEFAFDAGVNYLSKKANPEPEKAQDVLPINLFRVENDMPVSVPAKTKEAADKEDTKAPEKKTVRPVFLNPALNCLTIVTASAPVLTENGSVSTADLIMAIENDGNSLDPWSREAEINGLKDETVNYRLAKAGLSVFDGGEIGSILELRLEISADGSAFRYVPVYFDVRRFATSGTQDRDIAFTVKLSTPAQSGDENIALASFHATNVKRTDSGGVQRVSVQDSKDYLGFGPMTAAAVLGGHAWSQFTMPKSDPPENIEKLLNLSLTTEDKQLEGLSDFADVVQRLQTTPFTYRAMNVSVSFEESTEPSKIVAFLNDFVEENDGLQDKLEKATIKALGLQSDADALAEIVAIKQREIDAAKAHLAVFKADPKHLLPAKKDWFDKQVADREKQIAKMEAALAARQYGADTYVPTKGLDNPEPEI</sequence>
<keyword evidence="2" id="KW-1185">Reference proteome</keyword>
<proteinExistence type="predicted"/>
<reference evidence="1 2" key="1">
    <citation type="submission" date="2023-10" db="EMBL/GenBank/DDBJ databases">
        <title>Eight complete genome sequences of bacteria isolated from laboratory stock of Giant Kelp gametophytes.</title>
        <authorList>
            <person name="Tolentino B."/>
            <person name="Nuzhdin S."/>
        </authorList>
    </citation>
    <scope>NUCLEOTIDE SEQUENCE [LARGE SCALE GENOMIC DNA]</scope>
    <source>
        <strain evidence="1 2">LC.270.F.C4</strain>
    </source>
</reference>
<dbReference type="Proteomes" id="UP001302666">
    <property type="component" value="Chromosome"/>
</dbReference>
<protein>
    <submittedName>
        <fullName evidence="1">Uncharacterized protein</fullName>
    </submittedName>
</protein>